<organism evidence="2 3">
    <name type="scientific">Fusarium oligoseptatum</name>
    <dbReference type="NCBI Taxonomy" id="2604345"/>
    <lineage>
        <taxon>Eukaryota</taxon>
        <taxon>Fungi</taxon>
        <taxon>Dikarya</taxon>
        <taxon>Ascomycota</taxon>
        <taxon>Pezizomycotina</taxon>
        <taxon>Sordariomycetes</taxon>
        <taxon>Hypocreomycetidae</taxon>
        <taxon>Hypocreales</taxon>
        <taxon>Nectriaceae</taxon>
        <taxon>Fusarium</taxon>
        <taxon>Fusarium solani species complex</taxon>
    </lineage>
</organism>
<reference evidence="2 3" key="1">
    <citation type="submission" date="2017-06" db="EMBL/GenBank/DDBJ databases">
        <title>Comparative genomic analysis of Ambrosia Fusariam Clade fungi.</title>
        <authorList>
            <person name="Stajich J.E."/>
            <person name="Carrillo J."/>
            <person name="Kijimoto T."/>
            <person name="Eskalen A."/>
            <person name="O'Donnell K."/>
            <person name="Kasson M."/>
        </authorList>
    </citation>
    <scope>NUCLEOTIDE SEQUENCE [LARGE SCALE GENOMIC DNA]</scope>
    <source>
        <strain evidence="2 3">NRRL62579</strain>
    </source>
</reference>
<evidence type="ECO:0000259" key="1">
    <source>
        <dbReference type="SMART" id="SM00976"/>
    </source>
</evidence>
<sequence length="136" mass="15129">MPDYLSLKSLRNSLNKTTDILAIATATPEKAHRPKHGPRDYMLTLNLTDPSMAPSGVCVAHIFRPHLAAMPAVHIGDAVLLRRFQVVKGPPVELTADDVKYAEGLRRWWSLLDDKAMEKIEKASRKVTEAGKDDTK</sequence>
<evidence type="ECO:0000313" key="2">
    <source>
        <dbReference type="EMBL" id="RSL97688.1"/>
    </source>
</evidence>
<gene>
    <name evidence="2" type="ORF">CEP52_010787</name>
</gene>
<dbReference type="Pfam" id="PF02765">
    <property type="entry name" value="POT1"/>
    <property type="match status" value="1"/>
</dbReference>
<dbReference type="InterPro" id="IPR011564">
    <property type="entry name" value="Telomer_end-bd_POT1/Cdc13"/>
</dbReference>
<name>A0A428T6P2_9HYPO</name>
<dbReference type="GO" id="GO:0000781">
    <property type="term" value="C:chromosome, telomeric region"/>
    <property type="evidence" value="ECO:0007669"/>
    <property type="project" value="InterPro"/>
</dbReference>
<dbReference type="SUPFAM" id="SSF50249">
    <property type="entry name" value="Nucleic acid-binding proteins"/>
    <property type="match status" value="1"/>
</dbReference>
<dbReference type="GO" id="GO:0003677">
    <property type="term" value="F:DNA binding"/>
    <property type="evidence" value="ECO:0007669"/>
    <property type="project" value="InterPro"/>
</dbReference>
<keyword evidence="3" id="KW-1185">Reference proteome</keyword>
<dbReference type="InterPro" id="IPR012340">
    <property type="entry name" value="NA-bd_OB-fold"/>
</dbReference>
<dbReference type="GO" id="GO:0000723">
    <property type="term" value="P:telomere maintenance"/>
    <property type="evidence" value="ECO:0007669"/>
    <property type="project" value="InterPro"/>
</dbReference>
<evidence type="ECO:0000313" key="3">
    <source>
        <dbReference type="Proteomes" id="UP000287144"/>
    </source>
</evidence>
<dbReference type="AlphaFoldDB" id="A0A428T6P2"/>
<dbReference type="Gene3D" id="2.40.50.140">
    <property type="entry name" value="Nucleic acid-binding proteins"/>
    <property type="match status" value="1"/>
</dbReference>
<protein>
    <recommendedName>
        <fullName evidence="1">Telomeric single stranded DNA binding POT1/Cdc13 domain-containing protein</fullName>
    </recommendedName>
</protein>
<proteinExistence type="predicted"/>
<feature type="domain" description="Telomeric single stranded DNA binding POT1/Cdc13" evidence="1">
    <location>
        <begin position="4"/>
        <end position="110"/>
    </location>
</feature>
<dbReference type="Proteomes" id="UP000287144">
    <property type="component" value="Unassembled WGS sequence"/>
</dbReference>
<dbReference type="EMBL" id="NKCK01000123">
    <property type="protein sequence ID" value="RSL97688.1"/>
    <property type="molecule type" value="Genomic_DNA"/>
</dbReference>
<accession>A0A428T6P2</accession>
<dbReference type="SMART" id="SM00976">
    <property type="entry name" value="Telo_bind"/>
    <property type="match status" value="1"/>
</dbReference>
<comment type="caution">
    <text evidence="2">The sequence shown here is derived from an EMBL/GenBank/DDBJ whole genome shotgun (WGS) entry which is preliminary data.</text>
</comment>
<dbReference type="STRING" id="1325735.A0A428T6P2"/>